<feature type="domain" description="VOC" evidence="1">
    <location>
        <begin position="5"/>
        <end position="119"/>
    </location>
</feature>
<keyword evidence="2" id="KW-0560">Oxidoreductase</keyword>
<proteinExistence type="predicted"/>
<evidence type="ECO:0000313" key="2">
    <source>
        <dbReference type="EMBL" id="SFO94413.1"/>
    </source>
</evidence>
<dbReference type="Proteomes" id="UP000198727">
    <property type="component" value="Unassembled WGS sequence"/>
</dbReference>
<accession>A0A1I5LB56</accession>
<dbReference type="InterPro" id="IPR029068">
    <property type="entry name" value="Glyas_Bleomycin-R_OHBP_Dase"/>
</dbReference>
<dbReference type="InterPro" id="IPR037523">
    <property type="entry name" value="VOC_core"/>
</dbReference>
<name>A0A1I5LB56_9PSEU</name>
<dbReference type="GO" id="GO:0051213">
    <property type="term" value="F:dioxygenase activity"/>
    <property type="evidence" value="ECO:0007669"/>
    <property type="project" value="UniProtKB-KW"/>
</dbReference>
<sequence>MKISRIMTITVLVADQERARSFYVDSLGFDVRTDVRMGENRWLEVVPPAAETSIVLHEPFPGTTAGSSQGVILESADIDADVSALRANGVRVEGPHDMPWGRQATFADPDGNGFVLSATSVRSG</sequence>
<dbReference type="PANTHER" id="PTHR36437">
    <property type="entry name" value="GLYOXALASE/BLEOMYCIN RESISTANCE PROTEIN/DIOXYGENASE"/>
    <property type="match status" value="1"/>
</dbReference>
<dbReference type="Gene3D" id="3.10.180.10">
    <property type="entry name" value="2,3-Dihydroxybiphenyl 1,2-Dioxygenase, domain 1"/>
    <property type="match status" value="1"/>
</dbReference>
<dbReference type="EMBL" id="FOWW01000001">
    <property type="protein sequence ID" value="SFO94413.1"/>
    <property type="molecule type" value="Genomic_DNA"/>
</dbReference>
<dbReference type="PANTHER" id="PTHR36437:SF2">
    <property type="entry name" value="GLYOXALASE_BLEOMYCIN RESISTANCE PROTEIN_DIOXYGENASE"/>
    <property type="match status" value="1"/>
</dbReference>
<organism evidence="2 3">
    <name type="scientific">Amycolatopsis arida</name>
    <dbReference type="NCBI Taxonomy" id="587909"/>
    <lineage>
        <taxon>Bacteria</taxon>
        <taxon>Bacillati</taxon>
        <taxon>Actinomycetota</taxon>
        <taxon>Actinomycetes</taxon>
        <taxon>Pseudonocardiales</taxon>
        <taxon>Pseudonocardiaceae</taxon>
        <taxon>Amycolatopsis</taxon>
    </lineage>
</organism>
<dbReference type="RefSeq" id="WP_092527181.1">
    <property type="nucleotide sequence ID" value="NZ_FOWW01000001.1"/>
</dbReference>
<dbReference type="Pfam" id="PF00903">
    <property type="entry name" value="Glyoxalase"/>
    <property type="match status" value="1"/>
</dbReference>
<gene>
    <name evidence="2" type="ORF">SAMN05421810_101477</name>
</gene>
<keyword evidence="3" id="KW-1185">Reference proteome</keyword>
<keyword evidence="2" id="KW-0223">Dioxygenase</keyword>
<dbReference type="SUPFAM" id="SSF54593">
    <property type="entry name" value="Glyoxalase/Bleomycin resistance protein/Dihydroxybiphenyl dioxygenase"/>
    <property type="match status" value="1"/>
</dbReference>
<dbReference type="InterPro" id="IPR004360">
    <property type="entry name" value="Glyas_Fos-R_dOase_dom"/>
</dbReference>
<protein>
    <submittedName>
        <fullName evidence="2">Catechol 2,3-dioxygenase</fullName>
    </submittedName>
</protein>
<reference evidence="3" key="1">
    <citation type="submission" date="2016-10" db="EMBL/GenBank/DDBJ databases">
        <authorList>
            <person name="Varghese N."/>
            <person name="Submissions S."/>
        </authorList>
    </citation>
    <scope>NUCLEOTIDE SEQUENCE [LARGE SCALE GENOMIC DNA]</scope>
    <source>
        <strain evidence="3">CGMCC 4.5579</strain>
    </source>
</reference>
<dbReference type="PROSITE" id="PS51819">
    <property type="entry name" value="VOC"/>
    <property type="match status" value="1"/>
</dbReference>
<evidence type="ECO:0000259" key="1">
    <source>
        <dbReference type="PROSITE" id="PS51819"/>
    </source>
</evidence>
<dbReference type="STRING" id="587909.SAMN05421810_101477"/>
<dbReference type="OrthoDB" id="9794917at2"/>
<evidence type="ECO:0000313" key="3">
    <source>
        <dbReference type="Proteomes" id="UP000198727"/>
    </source>
</evidence>
<dbReference type="AlphaFoldDB" id="A0A1I5LB56"/>